<gene>
    <name evidence="1" type="ORF">KK1_000382</name>
</gene>
<dbReference type="OMA" id="HEENYLF"/>
<organism evidence="1 2">
    <name type="scientific">Cajanus cajan</name>
    <name type="common">Pigeon pea</name>
    <name type="synonym">Cajanus indicus</name>
    <dbReference type="NCBI Taxonomy" id="3821"/>
    <lineage>
        <taxon>Eukaryota</taxon>
        <taxon>Viridiplantae</taxon>
        <taxon>Streptophyta</taxon>
        <taxon>Embryophyta</taxon>
        <taxon>Tracheophyta</taxon>
        <taxon>Spermatophyta</taxon>
        <taxon>Magnoliopsida</taxon>
        <taxon>eudicotyledons</taxon>
        <taxon>Gunneridae</taxon>
        <taxon>Pentapetalae</taxon>
        <taxon>rosids</taxon>
        <taxon>fabids</taxon>
        <taxon>Fabales</taxon>
        <taxon>Fabaceae</taxon>
        <taxon>Papilionoideae</taxon>
        <taxon>50 kb inversion clade</taxon>
        <taxon>NPAAA clade</taxon>
        <taxon>indigoferoid/millettioid clade</taxon>
        <taxon>Phaseoleae</taxon>
        <taxon>Cajanus</taxon>
    </lineage>
</organism>
<keyword evidence="2" id="KW-1185">Reference proteome</keyword>
<dbReference type="AlphaFoldDB" id="A0A151SHG6"/>
<reference evidence="1 2" key="1">
    <citation type="journal article" date="2012" name="Nat. Biotechnol.">
        <title>Draft genome sequence of pigeonpea (Cajanus cajan), an orphan legume crop of resource-poor farmers.</title>
        <authorList>
            <person name="Varshney R.K."/>
            <person name="Chen W."/>
            <person name="Li Y."/>
            <person name="Bharti A.K."/>
            <person name="Saxena R.K."/>
            <person name="Schlueter J.A."/>
            <person name="Donoghue M.T."/>
            <person name="Azam S."/>
            <person name="Fan G."/>
            <person name="Whaley A.M."/>
            <person name="Farmer A.D."/>
            <person name="Sheridan J."/>
            <person name="Iwata A."/>
            <person name="Tuteja R."/>
            <person name="Penmetsa R.V."/>
            <person name="Wu W."/>
            <person name="Upadhyaya H.D."/>
            <person name="Yang S.P."/>
            <person name="Shah T."/>
            <person name="Saxena K.B."/>
            <person name="Michael T."/>
            <person name="McCombie W.R."/>
            <person name="Yang B."/>
            <person name="Zhang G."/>
            <person name="Yang H."/>
            <person name="Wang J."/>
            <person name="Spillane C."/>
            <person name="Cook D.R."/>
            <person name="May G.D."/>
            <person name="Xu X."/>
            <person name="Jackson S.A."/>
        </authorList>
    </citation>
    <scope>NUCLEOTIDE SEQUENCE [LARGE SCALE GENOMIC DNA]</scope>
    <source>
        <strain evidence="2">cv. Asha</strain>
    </source>
</reference>
<evidence type="ECO:0000313" key="1">
    <source>
        <dbReference type="EMBL" id="KYP54207.1"/>
    </source>
</evidence>
<dbReference type="EMBL" id="CM003613">
    <property type="protein sequence ID" value="KYP54207.1"/>
    <property type="molecule type" value="Genomic_DNA"/>
</dbReference>
<dbReference type="Proteomes" id="UP000075243">
    <property type="component" value="Chromosome 11"/>
</dbReference>
<proteinExistence type="predicted"/>
<dbReference type="PANTHER" id="PTHR37900">
    <property type="match status" value="1"/>
</dbReference>
<sequence>MVFVLIFLLVQILMPLMLRSLVKLATALVCEPTATVTTILYYGNLLPRNLVNLERLVRREFLHPENHFFHFLITMLRCVW</sequence>
<evidence type="ECO:0000313" key="2">
    <source>
        <dbReference type="Proteomes" id="UP000075243"/>
    </source>
</evidence>
<protein>
    <submittedName>
        <fullName evidence="1">Uncharacterized protein</fullName>
    </submittedName>
</protein>
<dbReference type="Gramene" id="C.cajan_00372.t">
    <property type="protein sequence ID" value="C.cajan_00372.t.cds1"/>
    <property type="gene ID" value="C.cajan_00372"/>
</dbReference>
<dbReference type="PANTHER" id="PTHR37900:SF3">
    <property type="entry name" value="TRANSMEMBRANE PROTEIN"/>
    <property type="match status" value="1"/>
</dbReference>
<name>A0A151SHG6_CAJCA</name>
<accession>A0A151SHG6</accession>